<evidence type="ECO:0000313" key="4">
    <source>
        <dbReference type="Proteomes" id="UP000018851"/>
    </source>
</evidence>
<feature type="domain" description="Amidohydrolase-related" evidence="2">
    <location>
        <begin position="415"/>
        <end position="506"/>
    </location>
</feature>
<accession>W0AG32</accession>
<dbReference type="InterPro" id="IPR032466">
    <property type="entry name" value="Metal_Hydrolase"/>
</dbReference>
<dbReference type="InterPro" id="IPR051781">
    <property type="entry name" value="Metallo-dep_Hydrolase"/>
</dbReference>
<name>W0AG32_9SPHN</name>
<dbReference type="InterPro" id="IPR011059">
    <property type="entry name" value="Metal-dep_hydrolase_composite"/>
</dbReference>
<dbReference type="Proteomes" id="UP000018851">
    <property type="component" value="Chromosome"/>
</dbReference>
<evidence type="ECO:0000259" key="2">
    <source>
        <dbReference type="Pfam" id="PF01979"/>
    </source>
</evidence>
<dbReference type="PATRIC" id="fig|1123269.5.peg.3730"/>
<dbReference type="SUPFAM" id="SSF51556">
    <property type="entry name" value="Metallo-dependent hydrolases"/>
    <property type="match status" value="1"/>
</dbReference>
<dbReference type="PANTHER" id="PTHR43135">
    <property type="entry name" value="ALPHA-D-RIBOSE 1-METHYLPHOSPHONATE 5-TRIPHOSPHATE DIPHOSPHATASE"/>
    <property type="match status" value="1"/>
</dbReference>
<reference evidence="3 4" key="1">
    <citation type="submission" date="2013-07" db="EMBL/GenBank/DDBJ databases">
        <title>Completed genome of Sphingomonas sanxanigenens NX02.</title>
        <authorList>
            <person name="Ma T."/>
            <person name="Huang H."/>
            <person name="Wu M."/>
            <person name="Li X."/>
            <person name="Li G."/>
        </authorList>
    </citation>
    <scope>NUCLEOTIDE SEQUENCE [LARGE SCALE GENOMIC DNA]</scope>
    <source>
        <strain evidence="3 4">NX02</strain>
    </source>
</reference>
<sequence>MLPAGASGSAGFSLHIVNRETRAMLKLRRALLLMTAPLALAMPTVAQAAPAGAVPPDAIPARKEGVGPYARVVLRNVTIIDGTGAPPQGPIDLVIENDRIAQIKSIGVPKAIDESARAAKGDYEMDLTGYTVMPGFVDGHVHLHNMADDQKVPSEYILKLWMANGITSVRDLGSGQPIEWLKGIKDRSARNEIVAPRIDIYPMFHQIRTTPVNDPVQARLAIQEAKKRGADGIKFIGGAEDVLFAAIEETRKIGLRSTMHHAQPSVAYANVLTTSAHGLESMEHWYGLPEAMFTDKRIQAWPADFINNDEQMRFGESGRLWAQTAKPGSDKWNAVMDTLLERNFALDPTFTAYLTSRDFMRMSRAEWHADYTMPGLWDFYRPSRVNHGAYWFDWTTEDEMAWKENYRLWMQFVNEYKNRGGLVSIGSDAGYIYNLYGFGYIQEMELMREAGFSPLEVIHAATQVGAKVLGHEDQVGTIRVGRKADLAIVKGNPAANMKLLFGTGTIKLNDETGKVERIGGIAYTVKDGIIYDAADLRRQVRDMVSRSKAERGLPPGIMTIVNAEPAAN</sequence>
<proteinExistence type="predicted"/>
<keyword evidence="4" id="KW-1185">Reference proteome</keyword>
<gene>
    <name evidence="3" type="ORF">NX02_19065</name>
</gene>
<dbReference type="STRING" id="1123269.NX02_19065"/>
<dbReference type="EMBL" id="CP006644">
    <property type="protein sequence ID" value="AHE55477.1"/>
    <property type="molecule type" value="Genomic_DNA"/>
</dbReference>
<dbReference type="Pfam" id="PF01979">
    <property type="entry name" value="Amidohydro_1"/>
    <property type="match status" value="1"/>
</dbReference>
<dbReference type="AlphaFoldDB" id="W0AG32"/>
<evidence type="ECO:0000256" key="1">
    <source>
        <dbReference type="SAM" id="SignalP"/>
    </source>
</evidence>
<dbReference type="Gene3D" id="3.20.20.140">
    <property type="entry name" value="Metal-dependent hydrolases"/>
    <property type="match status" value="1"/>
</dbReference>
<dbReference type="SUPFAM" id="SSF51338">
    <property type="entry name" value="Composite domain of metallo-dependent hydrolases"/>
    <property type="match status" value="1"/>
</dbReference>
<dbReference type="KEGG" id="ssan:NX02_19065"/>
<dbReference type="PANTHER" id="PTHR43135:SF3">
    <property type="entry name" value="ALPHA-D-RIBOSE 1-METHYLPHOSPHONATE 5-TRIPHOSPHATE DIPHOSPHATASE"/>
    <property type="match status" value="1"/>
</dbReference>
<dbReference type="GO" id="GO:0016810">
    <property type="term" value="F:hydrolase activity, acting on carbon-nitrogen (but not peptide) bonds"/>
    <property type="evidence" value="ECO:0007669"/>
    <property type="project" value="InterPro"/>
</dbReference>
<feature type="signal peptide" evidence="1">
    <location>
        <begin position="1"/>
        <end position="48"/>
    </location>
</feature>
<keyword evidence="1" id="KW-0732">Signal</keyword>
<dbReference type="eggNOG" id="COG1228">
    <property type="taxonomic scope" value="Bacteria"/>
</dbReference>
<evidence type="ECO:0000313" key="3">
    <source>
        <dbReference type="EMBL" id="AHE55477.1"/>
    </source>
</evidence>
<organism evidence="3 4">
    <name type="scientific">Sphingomonas sanxanigenens DSM 19645 = NX02</name>
    <dbReference type="NCBI Taxonomy" id="1123269"/>
    <lineage>
        <taxon>Bacteria</taxon>
        <taxon>Pseudomonadati</taxon>
        <taxon>Pseudomonadota</taxon>
        <taxon>Alphaproteobacteria</taxon>
        <taxon>Sphingomonadales</taxon>
        <taxon>Sphingomonadaceae</taxon>
        <taxon>Sphingomonas</taxon>
    </lineage>
</organism>
<dbReference type="Gene3D" id="2.30.40.10">
    <property type="entry name" value="Urease, subunit C, domain 1"/>
    <property type="match status" value="1"/>
</dbReference>
<dbReference type="InterPro" id="IPR006680">
    <property type="entry name" value="Amidohydro-rel"/>
</dbReference>
<protein>
    <recommendedName>
        <fullName evidence="2">Amidohydrolase-related domain-containing protein</fullName>
    </recommendedName>
</protein>
<dbReference type="HOGENOM" id="CLU_023620_4_1_5"/>
<feature type="chain" id="PRO_5004785207" description="Amidohydrolase-related domain-containing protein" evidence="1">
    <location>
        <begin position="49"/>
        <end position="568"/>
    </location>
</feature>